<keyword evidence="1" id="KW-0732">Signal</keyword>
<evidence type="ECO:0000313" key="3">
    <source>
        <dbReference type="Proteomes" id="UP000886523"/>
    </source>
</evidence>
<protein>
    <submittedName>
        <fullName evidence="2">Uncharacterized protein</fullName>
    </submittedName>
</protein>
<dbReference type="Proteomes" id="UP000886523">
    <property type="component" value="Unassembled WGS sequence"/>
</dbReference>
<dbReference type="InterPro" id="IPR038921">
    <property type="entry name" value="YOR389W-like"/>
</dbReference>
<sequence length="516" mass="58818">MKLLVHIFPVLLVCVIRASEQVTFTLDHKAEDPVKTDAFFIFNSVHHLLRQWGNTLSPNGFSFTRATIPINTNLYHARGDERIPQSPEWLAFDSEMSYGIMFGLCNVFMRTYRTTRSLNLIYIDGNSASLTHTGTLDSQDILQFGKVQPREGRLIFDDRERAEGLCAWGQEFGVDGFVRMNVGFELLKCDFEDGLVLVNNLNVTRWESYLEKNKTVDPNVPCREHGPGQNLTQLEMMLFEHQRYHTPHPTPLYEYGPLFDSPDRLYVNFDWVRIAAAVYSGIGESRVVLDTGAFVTAYGRRGLRISSPNTTLHRLTNLTLSAGCEIQSEVADLFRYDRKSSGINWRSVTDHIVLRYGDRLSELRAYLMRGDATSIQNARLLLSSALVAYFEFDRGTTTSLNSCMQAFTSPLDPSWPSSEAKILRAIEYVLHDICQTLLFVNDQFSGWPLPANDTDTAVSISRQRVDRLMARLDWKLWIQCKEKCALGEVCVIDLWPIISWDLTAPPEPRCMGPLTW</sequence>
<dbReference type="OrthoDB" id="10261782at2759"/>
<reference evidence="2" key="1">
    <citation type="journal article" date="2020" name="Nat. Commun.">
        <title>Large-scale genome sequencing of mycorrhizal fungi provides insights into the early evolution of symbiotic traits.</title>
        <authorList>
            <person name="Miyauchi S."/>
            <person name="Kiss E."/>
            <person name="Kuo A."/>
            <person name="Drula E."/>
            <person name="Kohler A."/>
            <person name="Sanchez-Garcia M."/>
            <person name="Morin E."/>
            <person name="Andreopoulos B."/>
            <person name="Barry K.W."/>
            <person name="Bonito G."/>
            <person name="Buee M."/>
            <person name="Carver A."/>
            <person name="Chen C."/>
            <person name="Cichocki N."/>
            <person name="Clum A."/>
            <person name="Culley D."/>
            <person name="Crous P.W."/>
            <person name="Fauchery L."/>
            <person name="Girlanda M."/>
            <person name="Hayes R.D."/>
            <person name="Keri Z."/>
            <person name="LaButti K."/>
            <person name="Lipzen A."/>
            <person name="Lombard V."/>
            <person name="Magnuson J."/>
            <person name="Maillard F."/>
            <person name="Murat C."/>
            <person name="Nolan M."/>
            <person name="Ohm R.A."/>
            <person name="Pangilinan J."/>
            <person name="Pereira M.F."/>
            <person name="Perotto S."/>
            <person name="Peter M."/>
            <person name="Pfister S."/>
            <person name="Riley R."/>
            <person name="Sitrit Y."/>
            <person name="Stielow J.B."/>
            <person name="Szollosi G."/>
            <person name="Zifcakova L."/>
            <person name="Stursova M."/>
            <person name="Spatafora J.W."/>
            <person name="Tedersoo L."/>
            <person name="Vaario L.M."/>
            <person name="Yamada A."/>
            <person name="Yan M."/>
            <person name="Wang P."/>
            <person name="Xu J."/>
            <person name="Bruns T."/>
            <person name="Baldrian P."/>
            <person name="Vilgalys R."/>
            <person name="Dunand C."/>
            <person name="Henrissat B."/>
            <person name="Grigoriev I.V."/>
            <person name="Hibbett D."/>
            <person name="Nagy L.G."/>
            <person name="Martin F.M."/>
        </authorList>
    </citation>
    <scope>NUCLEOTIDE SEQUENCE</scope>
    <source>
        <strain evidence="2">UP504</strain>
    </source>
</reference>
<dbReference type="PANTHER" id="PTHR35204:SF1">
    <property type="entry name" value="ENTEROTOXIN"/>
    <property type="match status" value="1"/>
</dbReference>
<gene>
    <name evidence="2" type="ORF">BS47DRAFT_1343071</name>
</gene>
<proteinExistence type="predicted"/>
<accession>A0A9P6DX63</accession>
<feature type="chain" id="PRO_5040125413" evidence="1">
    <location>
        <begin position="19"/>
        <end position="516"/>
    </location>
</feature>
<keyword evidence="3" id="KW-1185">Reference proteome</keyword>
<dbReference type="AlphaFoldDB" id="A0A9P6DX63"/>
<comment type="caution">
    <text evidence="2">The sequence shown here is derived from an EMBL/GenBank/DDBJ whole genome shotgun (WGS) entry which is preliminary data.</text>
</comment>
<evidence type="ECO:0000313" key="2">
    <source>
        <dbReference type="EMBL" id="KAF9514494.1"/>
    </source>
</evidence>
<dbReference type="PANTHER" id="PTHR35204">
    <property type="entry name" value="YALI0A21131P"/>
    <property type="match status" value="1"/>
</dbReference>
<feature type="signal peptide" evidence="1">
    <location>
        <begin position="1"/>
        <end position="18"/>
    </location>
</feature>
<name>A0A9P6DX63_9AGAM</name>
<dbReference type="EMBL" id="MU128960">
    <property type="protein sequence ID" value="KAF9514494.1"/>
    <property type="molecule type" value="Genomic_DNA"/>
</dbReference>
<evidence type="ECO:0000256" key="1">
    <source>
        <dbReference type="SAM" id="SignalP"/>
    </source>
</evidence>
<organism evidence="2 3">
    <name type="scientific">Hydnum rufescens UP504</name>
    <dbReference type="NCBI Taxonomy" id="1448309"/>
    <lineage>
        <taxon>Eukaryota</taxon>
        <taxon>Fungi</taxon>
        <taxon>Dikarya</taxon>
        <taxon>Basidiomycota</taxon>
        <taxon>Agaricomycotina</taxon>
        <taxon>Agaricomycetes</taxon>
        <taxon>Cantharellales</taxon>
        <taxon>Hydnaceae</taxon>
        <taxon>Hydnum</taxon>
    </lineage>
</organism>